<dbReference type="RefSeq" id="WP_136004248.1">
    <property type="nucleotide sequence ID" value="NZ_SRYR01000001.1"/>
</dbReference>
<dbReference type="PANTHER" id="PTHR41260">
    <property type="entry name" value="PROTEIN ECSC"/>
    <property type="match status" value="1"/>
</dbReference>
<dbReference type="InterPro" id="IPR024787">
    <property type="entry name" value="EcsC"/>
</dbReference>
<dbReference type="EMBL" id="SRYR01000001">
    <property type="protein sequence ID" value="TGY43683.1"/>
    <property type="molecule type" value="Genomic_DNA"/>
</dbReference>
<dbReference type="OrthoDB" id="1425703at2"/>
<protein>
    <submittedName>
        <fullName evidence="1">EcsC family protein</fullName>
    </submittedName>
</protein>
<organism evidence="1 2">
    <name type="scientific">Clostridium sartagoforme</name>
    <dbReference type="NCBI Taxonomy" id="84031"/>
    <lineage>
        <taxon>Bacteria</taxon>
        <taxon>Bacillati</taxon>
        <taxon>Bacillota</taxon>
        <taxon>Clostridia</taxon>
        <taxon>Eubacteriales</taxon>
        <taxon>Clostridiaceae</taxon>
        <taxon>Clostridium</taxon>
    </lineage>
</organism>
<keyword evidence="2" id="KW-1185">Reference proteome</keyword>
<reference evidence="1 2" key="1">
    <citation type="submission" date="2019-04" db="EMBL/GenBank/DDBJ databases">
        <title>Microbes associate with the intestines of laboratory mice.</title>
        <authorList>
            <person name="Navarre W."/>
            <person name="Wong E."/>
            <person name="Huang K."/>
            <person name="Tropini C."/>
            <person name="Ng K."/>
            <person name="Yu B."/>
        </authorList>
    </citation>
    <scope>NUCLEOTIDE SEQUENCE [LARGE SCALE GENOMIC DNA]</scope>
    <source>
        <strain evidence="1 2">NM50_B9-20</strain>
    </source>
</reference>
<gene>
    <name evidence="1" type="ORF">E5347_02390</name>
</gene>
<dbReference type="PANTHER" id="PTHR41260:SF1">
    <property type="entry name" value="PROTEIN ECSC"/>
    <property type="match status" value="1"/>
</dbReference>
<dbReference type="Proteomes" id="UP000306888">
    <property type="component" value="Unassembled WGS sequence"/>
</dbReference>
<name>A0A4S2DR76_9CLOT</name>
<sequence length="240" mass="26422">MGKEEKKALVSQEDIMKILDSCYEKCLNGIPKVSLNVEEMANNYLKKYKTKEAACEAMLRNQVAKCATSGFITGFGGFITMPVTLPANVTSVIYVQMRMIACTAYMAGFDLDSDQTQTFVYACLAGVAVNKVIKQASIKFSVKFANGLIKKIPGKVLTKINQKVGFRFITKFGTKGVINLGKLLPGVGAVIGGGLDLVETKIIANRSYKWFFKNDFSVNEKNEVDNIEICENDYVDVVSE</sequence>
<dbReference type="Pfam" id="PF12787">
    <property type="entry name" value="EcsC"/>
    <property type="match status" value="1"/>
</dbReference>
<proteinExistence type="predicted"/>
<accession>A0A4S2DR76</accession>
<dbReference type="AlphaFoldDB" id="A0A4S2DR76"/>
<evidence type="ECO:0000313" key="1">
    <source>
        <dbReference type="EMBL" id="TGY43683.1"/>
    </source>
</evidence>
<evidence type="ECO:0000313" key="2">
    <source>
        <dbReference type="Proteomes" id="UP000306888"/>
    </source>
</evidence>
<comment type="caution">
    <text evidence="1">The sequence shown here is derived from an EMBL/GenBank/DDBJ whole genome shotgun (WGS) entry which is preliminary data.</text>
</comment>